<keyword evidence="2" id="KW-1185">Reference proteome</keyword>
<evidence type="ECO:0000313" key="1">
    <source>
        <dbReference type="EMBL" id="VVM04380.1"/>
    </source>
</evidence>
<organism evidence="1 2">
    <name type="scientific">Methylacidimicrobium cyclopophantes</name>
    <dbReference type="NCBI Taxonomy" id="1041766"/>
    <lineage>
        <taxon>Bacteria</taxon>
        <taxon>Pseudomonadati</taxon>
        <taxon>Verrucomicrobiota</taxon>
        <taxon>Methylacidimicrobium</taxon>
    </lineage>
</organism>
<dbReference type="EMBL" id="CABFUZ020000005">
    <property type="protein sequence ID" value="VVM04380.1"/>
    <property type="molecule type" value="Genomic_DNA"/>
</dbReference>
<gene>
    <name evidence="1" type="ORF">MAMC_00038</name>
</gene>
<reference evidence="1" key="1">
    <citation type="submission" date="2019-09" db="EMBL/GenBank/DDBJ databases">
        <authorList>
            <person name="Cremers G."/>
        </authorList>
    </citation>
    <scope>NUCLEOTIDE SEQUENCE [LARGE SCALE GENOMIC DNA]</scope>
    <source>
        <strain evidence="1">3B</strain>
    </source>
</reference>
<sequence>MPKWVKILQAAQAGMGWTDEELAEGSRTPLQKLRELKAGVLDSDALRRVARALHLGADALLVLAQGGGVLPSLPNLKTLRSIEMGARRGYLLWDSASRLAALIDIGGESPQAVRLLEKEFLVARYLFFTESSQPVEPEWIRFLEERSALPVRPEGEKDGTYPLGTLQVDRRLVAVGEGVSRSLYLVRGLDVPVAFIGRLLSLPDGGTEEGRSLRYRRWLEEAHSHIFTLSDETLLCPSSGPVTSVGFEKAHNPFFPEFEHFSPFASLTEENRNP</sequence>
<dbReference type="OrthoDB" id="190107at2"/>
<protein>
    <submittedName>
        <fullName evidence="1">Uncharacterized protein</fullName>
    </submittedName>
</protein>
<dbReference type="AlphaFoldDB" id="A0A5E6MFS0"/>
<dbReference type="Proteomes" id="UP000381693">
    <property type="component" value="Unassembled WGS sequence"/>
</dbReference>
<evidence type="ECO:0000313" key="2">
    <source>
        <dbReference type="Proteomes" id="UP000381693"/>
    </source>
</evidence>
<proteinExistence type="predicted"/>
<dbReference type="RefSeq" id="WP_142524205.1">
    <property type="nucleotide sequence ID" value="NZ_CABFUZ020000005.1"/>
</dbReference>
<name>A0A5E6MFS0_9BACT</name>
<comment type="caution">
    <text evidence="1">The sequence shown here is derived from an EMBL/GenBank/DDBJ whole genome shotgun (WGS) entry which is preliminary data.</text>
</comment>
<accession>A0A5E6MFS0</accession>